<feature type="region of interest" description="Disordered" evidence="7">
    <location>
        <begin position="460"/>
        <end position="601"/>
    </location>
</feature>
<dbReference type="GO" id="GO:0005737">
    <property type="term" value="C:cytoplasm"/>
    <property type="evidence" value="ECO:0007669"/>
    <property type="project" value="UniProtKB-SubCell"/>
</dbReference>
<keyword evidence="3" id="KW-0479">Metal-binding</keyword>
<dbReference type="SMART" id="SM00668">
    <property type="entry name" value="CTLH"/>
    <property type="match status" value="1"/>
</dbReference>
<evidence type="ECO:0000256" key="7">
    <source>
        <dbReference type="SAM" id="MobiDB-lite"/>
    </source>
</evidence>
<evidence type="ECO:0000259" key="8">
    <source>
        <dbReference type="PROSITE" id="PS50897"/>
    </source>
</evidence>
<accession>A0A9P6LCJ6</accession>
<keyword evidence="11" id="KW-1185">Reference proteome</keyword>
<dbReference type="Pfam" id="PF10607">
    <property type="entry name" value="CTLH"/>
    <property type="match status" value="1"/>
</dbReference>
<evidence type="ECO:0000256" key="1">
    <source>
        <dbReference type="ARBA" id="ARBA00004496"/>
    </source>
</evidence>
<feature type="zinc finger region" description="RING-Gid-type" evidence="6">
    <location>
        <begin position="329"/>
        <end position="375"/>
    </location>
</feature>
<dbReference type="GO" id="GO:0061630">
    <property type="term" value="F:ubiquitin protein ligase activity"/>
    <property type="evidence" value="ECO:0007669"/>
    <property type="project" value="InterPro"/>
</dbReference>
<dbReference type="PROSITE" id="PS50896">
    <property type="entry name" value="LISH"/>
    <property type="match status" value="1"/>
</dbReference>
<keyword evidence="5" id="KW-0862">Zinc</keyword>
<organism evidence="10 11">
    <name type="scientific">Thelephora terrestris</name>
    <dbReference type="NCBI Taxonomy" id="56493"/>
    <lineage>
        <taxon>Eukaryota</taxon>
        <taxon>Fungi</taxon>
        <taxon>Dikarya</taxon>
        <taxon>Basidiomycota</taxon>
        <taxon>Agaricomycotina</taxon>
        <taxon>Agaricomycetes</taxon>
        <taxon>Thelephorales</taxon>
        <taxon>Thelephoraceae</taxon>
        <taxon>Thelephora</taxon>
    </lineage>
</organism>
<evidence type="ECO:0000256" key="2">
    <source>
        <dbReference type="ARBA" id="ARBA00022490"/>
    </source>
</evidence>
<evidence type="ECO:0000313" key="11">
    <source>
        <dbReference type="Proteomes" id="UP000736335"/>
    </source>
</evidence>
<dbReference type="Proteomes" id="UP000736335">
    <property type="component" value="Unassembled WGS sequence"/>
</dbReference>
<dbReference type="Pfam" id="PF08457">
    <property type="entry name" value="Sfi1"/>
    <property type="match status" value="2"/>
</dbReference>
<feature type="region of interest" description="Disordered" evidence="7">
    <location>
        <begin position="1398"/>
        <end position="1471"/>
    </location>
</feature>
<feature type="domain" description="CTLH" evidence="8">
    <location>
        <begin position="145"/>
        <end position="201"/>
    </location>
</feature>
<feature type="compositionally biased region" description="Polar residues" evidence="7">
    <location>
        <begin position="557"/>
        <end position="566"/>
    </location>
</feature>
<dbReference type="InterPro" id="IPR006595">
    <property type="entry name" value="CTLH_C"/>
</dbReference>
<dbReference type="PROSITE" id="PS50897">
    <property type="entry name" value="CTLH"/>
    <property type="match status" value="1"/>
</dbReference>
<evidence type="ECO:0000313" key="10">
    <source>
        <dbReference type="EMBL" id="KAF9792393.1"/>
    </source>
</evidence>
<sequence length="1471" mass="170854">MDAALKELSKLERLTADGKAKSPAIDRTLDALLATLRAEREKVQSGDASAETFEGLVTKVETLKKDLDERQKEIYNSISRYGKALDKKFTNPLPTFNPLFTSPKASQALNRTVALHFLRTGQFTTAETFIDEAGVDVSEEKRTLFLDLHQIVTALKAGHVDLALEWVERNREFLRTRQSPLEFRLHRARYLHFLIECHPPDVTSAIAYAKANFGYFYSQHESEIVRLMACILYLPLARLRVSPYADLASPNLYTDIDPIFAREYCASLGMSRQIPLKVVADIGGGGALARIEKGRKLMRERKSEWSQTDELPIEIPLSAENRYHSIFACPVSKEQSSEKNPPMMMECGHVVTKDSLQKLSKSGGIPDEKVLLGLSTSTTIPELAGLSPNEVEFIDSVIQRAPATATTFLTVLKVYNDLLLERGLDPQDEVVYFGKLLKLGTVKGQTWKDKWDIIKDRHGYTAQPRSAPRSSAVPRYDAPSATPKRDGRISLDNPAPIFRRPSPEHDAFTLHSSQTDDETELTQSTNTQDLGPQYHATPQRFGSPVYPVLALDPGTPVPTTLASGNRYSHRTTRNYRPQRWDSQSSEHTDSAPTRVGTPPSYRVAVHEPAPTSIAKVSYPQIRGAFVQPQQEKHAIVLPKPRELPKNAINVDDVWAKVREARDDVEADKFRERKLVERCWDVWIQGFEWIQTTNQQISEARDLLILRVSMHKWKAKLQSQRQHHEKMTAMFTSRRLKWAVDMWRMKLHAKRQIQWRDSMRTRLKVVRLNRERKLKDDAWAKWRQLYQSRLSAQNYSRHLLSRFFLSWRKRLARVDVVEDAGETLVHVFDSRRVSKFWHIWKRASALRTTESLLAERVNLRVMSDAVTMWKQRMRNISIAEEFDNKSIKRRALGCWKTAWSRIRALECKTDRHVARQDDLLLRAVLRIWRAHERGKQLERYRVAKLLRQKWTVWQLHIRDLRYQENKALAFSVRGNSSVVISAMQKWQRVLATHRNAGLFSVQYYSTQLRFKLLLQWRIVLRKKLKMVRKAREADKYLHTRRAWKLWVDKLADARRRKALQVWERQKAQAVFNRWQCLAQRQRQHRQVEDIVRERVNLRIMTAVLVHWTNRVADVKFRELEVDRTYDNRIQLRALTKWKTVCVRHVEELALMQSYQDIKRAENMRKMFTKWLGAARTARRRRVILQQCEEEMKRTRLLIVWDKWRERYQDIQLRPLAESFVLQKQTNLVFYAFGIWHSKTRVILMNTRHFQSLPALRFNASHLRKKYWSVWRDAMPQALQSKKAKDFNRNALLNKALRKWSETYRTKIALKAVARARYLRLPTNAPRQPAQPAGPFPINVPTRVSTGNPALRRSIRSASPERPTTTPIRPISTNRLFPSSRTTVSDILTQRTGAFSEIAATSRPKFSSRASTRAVSPSRSLTSWGGRTRSPTGAEDPAPSLKEDSGRVRGRLWNELRQVQRRSRPPTERSPSP</sequence>
<evidence type="ECO:0000256" key="3">
    <source>
        <dbReference type="ARBA" id="ARBA00022723"/>
    </source>
</evidence>
<dbReference type="PROSITE" id="PS51867">
    <property type="entry name" value="ZF_RING_GID"/>
    <property type="match status" value="1"/>
</dbReference>
<dbReference type="InterPro" id="IPR044063">
    <property type="entry name" value="ZF_RING_GID"/>
</dbReference>
<comment type="caution">
    <text evidence="10">The sequence shown here is derived from an EMBL/GenBank/DDBJ whole genome shotgun (WGS) entry which is preliminary data.</text>
</comment>
<keyword evidence="4 6" id="KW-0863">Zinc-finger</keyword>
<dbReference type="InterPro" id="IPR013665">
    <property type="entry name" value="Sfi1_dom"/>
</dbReference>
<dbReference type="GO" id="GO:0034657">
    <property type="term" value="C:GID complex"/>
    <property type="evidence" value="ECO:0007669"/>
    <property type="project" value="TreeGrafter"/>
</dbReference>
<dbReference type="OrthoDB" id="1933281at2759"/>
<dbReference type="InterPro" id="IPR045098">
    <property type="entry name" value="Fyv10_fam"/>
</dbReference>
<proteinExistence type="predicted"/>
<feature type="compositionally biased region" description="Low complexity" evidence="7">
    <location>
        <begin position="1358"/>
        <end position="1371"/>
    </location>
</feature>
<dbReference type="InterPro" id="IPR006594">
    <property type="entry name" value="LisH"/>
</dbReference>
<feature type="region of interest" description="Disordered" evidence="7">
    <location>
        <begin position="1322"/>
        <end position="1375"/>
    </location>
</feature>
<evidence type="ECO:0008006" key="12">
    <source>
        <dbReference type="Google" id="ProtNLM"/>
    </source>
</evidence>
<name>A0A9P6LCJ6_9AGAM</name>
<evidence type="ECO:0000256" key="4">
    <source>
        <dbReference type="ARBA" id="ARBA00022771"/>
    </source>
</evidence>
<protein>
    <recommendedName>
        <fullName evidence="12">CTLH domain-containing protein</fullName>
    </recommendedName>
</protein>
<dbReference type="InterPro" id="IPR024964">
    <property type="entry name" value="CTLH/CRA"/>
</dbReference>
<dbReference type="EMBL" id="WIUZ02000001">
    <property type="protein sequence ID" value="KAF9792393.1"/>
    <property type="molecule type" value="Genomic_DNA"/>
</dbReference>
<dbReference type="GO" id="GO:0005634">
    <property type="term" value="C:nucleus"/>
    <property type="evidence" value="ECO:0007669"/>
    <property type="project" value="TreeGrafter"/>
</dbReference>
<gene>
    <name evidence="10" type="ORF">BJ322DRAFT_996762</name>
</gene>
<reference evidence="10" key="2">
    <citation type="submission" date="2020-11" db="EMBL/GenBank/DDBJ databases">
        <authorList>
            <consortium name="DOE Joint Genome Institute"/>
            <person name="Kuo A."/>
            <person name="Miyauchi S."/>
            <person name="Kiss E."/>
            <person name="Drula E."/>
            <person name="Kohler A."/>
            <person name="Sanchez-Garcia M."/>
            <person name="Andreopoulos B."/>
            <person name="Barry K.W."/>
            <person name="Bonito G."/>
            <person name="Buee M."/>
            <person name="Carver A."/>
            <person name="Chen C."/>
            <person name="Cichocki N."/>
            <person name="Clum A."/>
            <person name="Culley D."/>
            <person name="Crous P.W."/>
            <person name="Fauchery L."/>
            <person name="Girlanda M."/>
            <person name="Hayes R."/>
            <person name="Keri Z."/>
            <person name="Labutti K."/>
            <person name="Lipzen A."/>
            <person name="Lombard V."/>
            <person name="Magnuson J."/>
            <person name="Maillard F."/>
            <person name="Morin E."/>
            <person name="Murat C."/>
            <person name="Nolan M."/>
            <person name="Ohm R."/>
            <person name="Pangilinan J."/>
            <person name="Pereira M."/>
            <person name="Perotto S."/>
            <person name="Peter M."/>
            <person name="Riley R."/>
            <person name="Sitrit Y."/>
            <person name="Stielow B."/>
            <person name="Szollosi G."/>
            <person name="Zifcakova L."/>
            <person name="Stursova M."/>
            <person name="Spatafora J.W."/>
            <person name="Tedersoo L."/>
            <person name="Vaario L.-M."/>
            <person name="Yamada A."/>
            <person name="Yan M."/>
            <person name="Wang P."/>
            <person name="Xu J."/>
            <person name="Bruns T."/>
            <person name="Baldrian P."/>
            <person name="Vilgalys R."/>
            <person name="Henrissat B."/>
            <person name="Grigoriev I.V."/>
            <person name="Hibbett D."/>
            <person name="Nagy L.G."/>
            <person name="Martin F.M."/>
        </authorList>
    </citation>
    <scope>NUCLEOTIDE SEQUENCE</scope>
    <source>
        <strain evidence="10">UH-Tt-Lm1</strain>
    </source>
</reference>
<evidence type="ECO:0000259" key="9">
    <source>
        <dbReference type="PROSITE" id="PS51867"/>
    </source>
</evidence>
<feature type="compositionally biased region" description="Polar residues" evidence="7">
    <location>
        <begin position="1402"/>
        <end position="1429"/>
    </location>
</feature>
<keyword evidence="2" id="KW-0963">Cytoplasm</keyword>
<dbReference type="GO" id="GO:0043161">
    <property type="term" value="P:proteasome-mediated ubiquitin-dependent protein catabolic process"/>
    <property type="evidence" value="ECO:0007669"/>
    <property type="project" value="InterPro"/>
</dbReference>
<dbReference type="PANTHER" id="PTHR12170">
    <property type="entry name" value="MACROPHAGE ERYTHROBLAST ATTACHER-RELATED"/>
    <property type="match status" value="1"/>
</dbReference>
<comment type="subcellular location">
    <subcellularLocation>
        <location evidence="1">Cytoplasm</location>
    </subcellularLocation>
</comment>
<feature type="domain" description="RING-Gid-type" evidence="9">
    <location>
        <begin position="329"/>
        <end position="375"/>
    </location>
</feature>
<evidence type="ECO:0000256" key="5">
    <source>
        <dbReference type="ARBA" id="ARBA00022833"/>
    </source>
</evidence>
<feature type="compositionally biased region" description="Polar residues" evidence="7">
    <location>
        <begin position="521"/>
        <end position="530"/>
    </location>
</feature>
<dbReference type="PANTHER" id="PTHR12170:SF3">
    <property type="entry name" value="GH10162P"/>
    <property type="match status" value="1"/>
</dbReference>
<evidence type="ECO:0000256" key="6">
    <source>
        <dbReference type="PROSITE-ProRule" id="PRU01215"/>
    </source>
</evidence>
<reference evidence="10" key="1">
    <citation type="journal article" date="2020" name="Nat. Commun.">
        <title>Large-scale genome sequencing of mycorrhizal fungi provides insights into the early evolution of symbiotic traits.</title>
        <authorList>
            <person name="Miyauchi S."/>
            <person name="Kiss E."/>
            <person name="Kuo A."/>
            <person name="Drula E."/>
            <person name="Kohler A."/>
            <person name="Sanchez-Garcia M."/>
            <person name="Morin E."/>
            <person name="Andreopoulos B."/>
            <person name="Barry K.W."/>
            <person name="Bonito G."/>
            <person name="Buee M."/>
            <person name="Carver A."/>
            <person name="Chen C."/>
            <person name="Cichocki N."/>
            <person name="Clum A."/>
            <person name="Culley D."/>
            <person name="Crous P.W."/>
            <person name="Fauchery L."/>
            <person name="Girlanda M."/>
            <person name="Hayes R.D."/>
            <person name="Keri Z."/>
            <person name="LaButti K."/>
            <person name="Lipzen A."/>
            <person name="Lombard V."/>
            <person name="Magnuson J."/>
            <person name="Maillard F."/>
            <person name="Murat C."/>
            <person name="Nolan M."/>
            <person name="Ohm R.A."/>
            <person name="Pangilinan J."/>
            <person name="Pereira M.F."/>
            <person name="Perotto S."/>
            <person name="Peter M."/>
            <person name="Pfister S."/>
            <person name="Riley R."/>
            <person name="Sitrit Y."/>
            <person name="Stielow J.B."/>
            <person name="Szollosi G."/>
            <person name="Zifcakova L."/>
            <person name="Stursova M."/>
            <person name="Spatafora J.W."/>
            <person name="Tedersoo L."/>
            <person name="Vaario L.M."/>
            <person name="Yamada A."/>
            <person name="Yan M."/>
            <person name="Wang P."/>
            <person name="Xu J."/>
            <person name="Bruns T."/>
            <person name="Baldrian P."/>
            <person name="Vilgalys R."/>
            <person name="Dunand C."/>
            <person name="Henrissat B."/>
            <person name="Grigoriev I.V."/>
            <person name="Hibbett D."/>
            <person name="Nagy L.G."/>
            <person name="Martin F.M."/>
        </authorList>
    </citation>
    <scope>NUCLEOTIDE SEQUENCE</scope>
    <source>
        <strain evidence="10">UH-Tt-Lm1</strain>
    </source>
</reference>
<dbReference type="GO" id="GO:0008270">
    <property type="term" value="F:zinc ion binding"/>
    <property type="evidence" value="ECO:0007669"/>
    <property type="project" value="UniProtKB-KW"/>
</dbReference>